<evidence type="ECO:0000313" key="3">
    <source>
        <dbReference type="Proteomes" id="UP000032675"/>
    </source>
</evidence>
<comment type="caution">
    <text evidence="2">The sequence shown here is derived from an EMBL/GenBank/DDBJ whole genome shotgun (WGS) entry which is preliminary data.</text>
</comment>
<accession>A0A0D6Q1G3</accession>
<name>A0A0D6Q1G3_KOMEU</name>
<dbReference type="Proteomes" id="UP000032675">
    <property type="component" value="Unassembled WGS sequence"/>
</dbReference>
<keyword evidence="1" id="KW-0812">Transmembrane</keyword>
<evidence type="ECO:0000256" key="1">
    <source>
        <dbReference type="SAM" id="Phobius"/>
    </source>
</evidence>
<organism evidence="2 3">
    <name type="scientific">Komagataeibacter europaeus NBRC 3261</name>
    <dbReference type="NCBI Taxonomy" id="1234669"/>
    <lineage>
        <taxon>Bacteria</taxon>
        <taxon>Pseudomonadati</taxon>
        <taxon>Pseudomonadota</taxon>
        <taxon>Alphaproteobacteria</taxon>
        <taxon>Acetobacterales</taxon>
        <taxon>Acetobacteraceae</taxon>
        <taxon>Komagataeibacter</taxon>
    </lineage>
</organism>
<protein>
    <submittedName>
        <fullName evidence="2">Uncharacterized protein</fullName>
    </submittedName>
</protein>
<feature type="transmembrane region" description="Helical" evidence="1">
    <location>
        <begin position="6"/>
        <end position="23"/>
    </location>
</feature>
<dbReference type="EMBL" id="BANI01000127">
    <property type="protein sequence ID" value="GAN97153.1"/>
    <property type="molecule type" value="Genomic_DNA"/>
</dbReference>
<reference evidence="2 3" key="1">
    <citation type="submission" date="2012-11" db="EMBL/GenBank/DDBJ databases">
        <title>Whole genome sequence of Gluconacetobacter europaeus NBRC3261.</title>
        <authorList>
            <person name="Azuma Y."/>
            <person name="Higashiura N."/>
            <person name="Hirakawa H."/>
            <person name="Matsushita K."/>
        </authorList>
    </citation>
    <scope>NUCLEOTIDE SEQUENCE [LARGE SCALE GENOMIC DNA]</scope>
    <source>
        <strain evidence="2 3">NBRC 3261</strain>
    </source>
</reference>
<gene>
    <name evidence="2" type="ORF">Geu3261_0144_025</name>
</gene>
<dbReference type="RefSeq" id="WP_048851721.1">
    <property type="nucleotide sequence ID" value="NZ_BANI01000127.1"/>
</dbReference>
<proteinExistence type="predicted"/>
<evidence type="ECO:0000313" key="2">
    <source>
        <dbReference type="EMBL" id="GAN97153.1"/>
    </source>
</evidence>
<keyword evidence="1" id="KW-1133">Transmembrane helix</keyword>
<dbReference type="AlphaFoldDB" id="A0A0D6Q1G3"/>
<keyword evidence="1" id="KW-0472">Membrane</keyword>
<dbReference type="GeneID" id="79188979"/>
<sequence>MSYITWIARAFVAAVKGAIFMVIRRDAENTQKAADMKATVKAAQETTATEAAMDQAAADAPTTDAALDARLRGGTA</sequence>